<dbReference type="Proteomes" id="UP000836841">
    <property type="component" value="Chromosome 3"/>
</dbReference>
<evidence type="ECO:0000256" key="1">
    <source>
        <dbReference type="SAM" id="MobiDB-lite"/>
    </source>
</evidence>
<proteinExistence type="predicted"/>
<evidence type="ECO:0000313" key="2">
    <source>
        <dbReference type="EMBL" id="CAH2053819.1"/>
    </source>
</evidence>
<dbReference type="AlphaFoldDB" id="A0AAU9S4C7"/>
<reference evidence="2 3" key="1">
    <citation type="submission" date="2022-03" db="EMBL/GenBank/DDBJ databases">
        <authorList>
            <person name="Nunn A."/>
            <person name="Chopra R."/>
            <person name="Nunn A."/>
            <person name="Contreras Garrido A."/>
        </authorList>
    </citation>
    <scope>NUCLEOTIDE SEQUENCE [LARGE SCALE GENOMIC DNA]</scope>
</reference>
<organism evidence="2 3">
    <name type="scientific">Thlaspi arvense</name>
    <name type="common">Field penny-cress</name>
    <dbReference type="NCBI Taxonomy" id="13288"/>
    <lineage>
        <taxon>Eukaryota</taxon>
        <taxon>Viridiplantae</taxon>
        <taxon>Streptophyta</taxon>
        <taxon>Embryophyta</taxon>
        <taxon>Tracheophyta</taxon>
        <taxon>Spermatophyta</taxon>
        <taxon>Magnoliopsida</taxon>
        <taxon>eudicotyledons</taxon>
        <taxon>Gunneridae</taxon>
        <taxon>Pentapetalae</taxon>
        <taxon>rosids</taxon>
        <taxon>malvids</taxon>
        <taxon>Brassicales</taxon>
        <taxon>Brassicaceae</taxon>
        <taxon>Thlaspideae</taxon>
        <taxon>Thlaspi</taxon>
    </lineage>
</organism>
<dbReference type="EMBL" id="OU466859">
    <property type="protein sequence ID" value="CAH2053819.1"/>
    <property type="molecule type" value="Genomic_DNA"/>
</dbReference>
<feature type="region of interest" description="Disordered" evidence="1">
    <location>
        <begin position="59"/>
        <end position="87"/>
    </location>
</feature>
<name>A0AAU9S4C7_THLAR</name>
<evidence type="ECO:0000313" key="3">
    <source>
        <dbReference type="Proteomes" id="UP000836841"/>
    </source>
</evidence>
<keyword evidence="3" id="KW-1185">Reference proteome</keyword>
<protein>
    <submittedName>
        <fullName evidence="2">Uncharacterized protein</fullName>
    </submittedName>
</protein>
<gene>
    <name evidence="2" type="ORF">TAV2_LOCUS8902</name>
</gene>
<accession>A0AAU9S4C7</accession>
<feature type="compositionally biased region" description="Low complexity" evidence="1">
    <location>
        <begin position="74"/>
        <end position="87"/>
    </location>
</feature>
<sequence length="87" mass="9908">MSLYTHDITYHQKMKVKFCLIVWLLILSLAIWSYVVLAQSYKSKEENIAETIHIRKMMKIGAPRSKSPPDRQWGGSDSSQSPGPSVV</sequence>